<protein>
    <recommendedName>
        <fullName evidence="1">RNA polymerase sigma-70 region 2 domain-containing protein</fullName>
    </recommendedName>
</protein>
<dbReference type="Pfam" id="PF04542">
    <property type="entry name" value="Sigma70_r2"/>
    <property type="match status" value="1"/>
</dbReference>
<sequence>MNTRFEEFFIDKYPKVKSFALRILLYEEDAEDAAQDIFMKLLELPEIWSENEPEDKLLFVIVRNHLFNIIKRKVVERKYQQSLDLKNFGIDDIDLENNLHAKEQKS</sequence>
<name>F8X340_9BACT</name>
<dbReference type="SUPFAM" id="SSF88946">
    <property type="entry name" value="Sigma2 domain of RNA polymerase sigma factors"/>
    <property type="match status" value="1"/>
</dbReference>
<dbReference type="InterPro" id="IPR007627">
    <property type="entry name" value="RNA_pol_sigma70_r2"/>
</dbReference>
<proteinExistence type="predicted"/>
<dbReference type="GO" id="GO:0006352">
    <property type="term" value="P:DNA-templated transcription initiation"/>
    <property type="evidence" value="ECO:0007669"/>
    <property type="project" value="InterPro"/>
</dbReference>
<dbReference type="EMBL" id="ADLW01000014">
    <property type="protein sequence ID" value="EGK05518.1"/>
    <property type="molecule type" value="Genomic_DNA"/>
</dbReference>
<keyword evidence="3" id="KW-1185">Reference proteome</keyword>
<dbReference type="RefSeq" id="WP_006844084.1">
    <property type="nucleotide sequence ID" value="NZ_AQWJ01000004.1"/>
</dbReference>
<dbReference type="InterPro" id="IPR013325">
    <property type="entry name" value="RNA_pol_sigma_r2"/>
</dbReference>
<comment type="caution">
    <text evidence="2">The sequence shown here is derived from an EMBL/GenBank/DDBJ whole genome shotgun (WGS) entry which is preliminary data.</text>
</comment>
<dbReference type="HOGENOM" id="CLU_2218916_0_0_10"/>
<feature type="domain" description="RNA polymerase sigma-70 region 2" evidence="1">
    <location>
        <begin position="13"/>
        <end position="70"/>
    </location>
</feature>
<evidence type="ECO:0000313" key="3">
    <source>
        <dbReference type="Proteomes" id="UP000006420"/>
    </source>
</evidence>
<dbReference type="Proteomes" id="UP000006420">
    <property type="component" value="Unassembled WGS sequence"/>
</dbReference>
<organism evidence="2 3">
    <name type="scientific">Dysgonomonas mossii DSM 22836</name>
    <dbReference type="NCBI Taxonomy" id="742767"/>
    <lineage>
        <taxon>Bacteria</taxon>
        <taxon>Pseudomonadati</taxon>
        <taxon>Bacteroidota</taxon>
        <taxon>Bacteroidia</taxon>
        <taxon>Bacteroidales</taxon>
        <taxon>Dysgonomonadaceae</taxon>
        <taxon>Dysgonomonas</taxon>
    </lineage>
</organism>
<reference evidence="2 3" key="1">
    <citation type="submission" date="2011-04" db="EMBL/GenBank/DDBJ databases">
        <title>The Genome Sequence of Dysgonomonas mossii DSM 22836.</title>
        <authorList>
            <consortium name="The Broad Institute Genome Sequencing Platform"/>
            <person name="Earl A."/>
            <person name="Ward D."/>
            <person name="Feldgarden M."/>
            <person name="Gevers D."/>
            <person name="Pudlo N."/>
            <person name="Martens E."/>
            <person name="Allen-Vercoe E."/>
            <person name="Young S.K."/>
            <person name="Zeng Q."/>
            <person name="Gargeya S."/>
            <person name="Fitzgerald M."/>
            <person name="Haas B."/>
            <person name="Abouelleil A."/>
            <person name="Alvarado L."/>
            <person name="Arachchi H.M."/>
            <person name="Berlin A."/>
            <person name="Brown A."/>
            <person name="Chapman S.B."/>
            <person name="Chen Z."/>
            <person name="Dunbar C."/>
            <person name="Freedman E."/>
            <person name="Gearin G."/>
            <person name="Gellesch M."/>
            <person name="Goldberg J."/>
            <person name="Griggs A."/>
            <person name="Gujja S."/>
            <person name="Heiman D."/>
            <person name="Howarth C."/>
            <person name="Larson L."/>
            <person name="Lui A."/>
            <person name="MacDonald P.J.P."/>
            <person name="Mehta T."/>
            <person name="Montmayeur A."/>
            <person name="Murphy C."/>
            <person name="Neiman D."/>
            <person name="Pearson M."/>
            <person name="Priest M."/>
            <person name="Roberts A."/>
            <person name="Saif S."/>
            <person name="Shea T."/>
            <person name="Shenoy N."/>
            <person name="Sisk P."/>
            <person name="Stolte C."/>
            <person name="Sykes S."/>
            <person name="Yandava C."/>
            <person name="Wortman J."/>
            <person name="Nusbaum C."/>
            <person name="Birren B."/>
        </authorList>
    </citation>
    <scope>NUCLEOTIDE SEQUENCE [LARGE SCALE GENOMIC DNA]</scope>
    <source>
        <strain evidence="2 3">DSM 22836</strain>
    </source>
</reference>
<accession>F8X340</accession>
<gene>
    <name evidence="2" type="ORF">HMPREF9456_02719</name>
</gene>
<evidence type="ECO:0000313" key="2">
    <source>
        <dbReference type="EMBL" id="EGK05518.1"/>
    </source>
</evidence>
<dbReference type="AlphaFoldDB" id="F8X340"/>
<dbReference type="GO" id="GO:0003700">
    <property type="term" value="F:DNA-binding transcription factor activity"/>
    <property type="evidence" value="ECO:0007669"/>
    <property type="project" value="InterPro"/>
</dbReference>
<evidence type="ECO:0000259" key="1">
    <source>
        <dbReference type="Pfam" id="PF04542"/>
    </source>
</evidence>
<dbReference type="eggNOG" id="COG1595">
    <property type="taxonomic scope" value="Bacteria"/>
</dbReference>
<dbReference type="GeneID" id="78084114"/>
<dbReference type="Gene3D" id="1.10.1740.10">
    <property type="match status" value="1"/>
</dbReference>